<evidence type="ECO:0000313" key="8">
    <source>
        <dbReference type="Proteomes" id="UP000001916"/>
    </source>
</evidence>
<evidence type="ECO:0000256" key="4">
    <source>
        <dbReference type="ARBA" id="ARBA00023284"/>
    </source>
</evidence>
<accession>D7BBM1</accession>
<dbReference type="GO" id="GO:0030313">
    <property type="term" value="C:cell envelope"/>
    <property type="evidence" value="ECO:0007669"/>
    <property type="project" value="UniProtKB-SubCell"/>
</dbReference>
<evidence type="ECO:0000256" key="3">
    <source>
        <dbReference type="ARBA" id="ARBA00023157"/>
    </source>
</evidence>
<keyword evidence="4" id="KW-0676">Redox-active center</keyword>
<dbReference type="Proteomes" id="UP000001916">
    <property type="component" value="Chromosome"/>
</dbReference>
<evidence type="ECO:0000256" key="1">
    <source>
        <dbReference type="ARBA" id="ARBA00004196"/>
    </source>
</evidence>
<feature type="transmembrane region" description="Helical" evidence="5">
    <location>
        <begin position="20"/>
        <end position="36"/>
    </location>
</feature>
<evidence type="ECO:0000313" key="7">
    <source>
        <dbReference type="EMBL" id="ADH64483.1"/>
    </source>
</evidence>
<dbReference type="GO" id="GO:0017004">
    <property type="term" value="P:cytochrome complex assembly"/>
    <property type="evidence" value="ECO:0007669"/>
    <property type="project" value="UniProtKB-KW"/>
</dbReference>
<dbReference type="eggNOG" id="COG0526">
    <property type="taxonomic scope" value="Bacteria"/>
</dbReference>
<keyword evidence="5" id="KW-0472">Membrane</keyword>
<dbReference type="InterPro" id="IPR013766">
    <property type="entry name" value="Thioredoxin_domain"/>
</dbReference>
<evidence type="ECO:0000256" key="5">
    <source>
        <dbReference type="SAM" id="Phobius"/>
    </source>
</evidence>
<gene>
    <name evidence="7" type="ordered locus">Mesil_2634</name>
</gene>
<dbReference type="InterPro" id="IPR050553">
    <property type="entry name" value="Thioredoxin_ResA/DsbE_sf"/>
</dbReference>
<dbReference type="HOGENOM" id="CLU_089636_0_0_0"/>
<dbReference type="SUPFAM" id="SSF52833">
    <property type="entry name" value="Thioredoxin-like"/>
    <property type="match status" value="1"/>
</dbReference>
<dbReference type="Pfam" id="PF08534">
    <property type="entry name" value="Redoxin"/>
    <property type="match status" value="1"/>
</dbReference>
<dbReference type="PANTHER" id="PTHR42852">
    <property type="entry name" value="THIOL:DISULFIDE INTERCHANGE PROTEIN DSBE"/>
    <property type="match status" value="1"/>
</dbReference>
<dbReference type="InterPro" id="IPR017937">
    <property type="entry name" value="Thioredoxin_CS"/>
</dbReference>
<dbReference type="KEGG" id="msv:Mesil_2634"/>
<organism evidence="7 8">
    <name type="scientific">Allomeiothermus silvanus (strain ATCC 700542 / DSM 9946 / NBRC 106475 / NCIMB 13440 / VI-R2)</name>
    <name type="common">Thermus silvanus</name>
    <dbReference type="NCBI Taxonomy" id="526227"/>
    <lineage>
        <taxon>Bacteria</taxon>
        <taxon>Thermotogati</taxon>
        <taxon>Deinococcota</taxon>
        <taxon>Deinococci</taxon>
        <taxon>Thermales</taxon>
        <taxon>Thermaceae</taxon>
        <taxon>Allomeiothermus</taxon>
    </lineage>
</organism>
<evidence type="ECO:0000256" key="2">
    <source>
        <dbReference type="ARBA" id="ARBA00022748"/>
    </source>
</evidence>
<dbReference type="CDD" id="cd02966">
    <property type="entry name" value="TlpA_like_family"/>
    <property type="match status" value="1"/>
</dbReference>
<dbReference type="EMBL" id="CP002042">
    <property type="protein sequence ID" value="ADH64483.1"/>
    <property type="molecule type" value="Genomic_DNA"/>
</dbReference>
<dbReference type="OrthoDB" id="25753at2"/>
<dbReference type="PROSITE" id="PS00194">
    <property type="entry name" value="THIOREDOXIN_1"/>
    <property type="match status" value="1"/>
</dbReference>
<dbReference type="GO" id="GO:0016491">
    <property type="term" value="F:oxidoreductase activity"/>
    <property type="evidence" value="ECO:0007669"/>
    <property type="project" value="InterPro"/>
</dbReference>
<feature type="transmembrane region" description="Helical" evidence="5">
    <location>
        <begin position="87"/>
        <end position="105"/>
    </location>
</feature>
<feature type="domain" description="Thioredoxin" evidence="6">
    <location>
        <begin position="144"/>
        <end position="270"/>
    </location>
</feature>
<comment type="subcellular location">
    <subcellularLocation>
        <location evidence="1">Cell envelope</location>
    </subcellularLocation>
</comment>
<dbReference type="AlphaFoldDB" id="D7BBM1"/>
<keyword evidence="5" id="KW-0812">Transmembrane</keyword>
<dbReference type="Gene3D" id="3.40.30.10">
    <property type="entry name" value="Glutaredoxin"/>
    <property type="match status" value="1"/>
</dbReference>
<keyword evidence="3" id="KW-1015">Disulfide bond</keyword>
<keyword evidence="8" id="KW-1185">Reference proteome</keyword>
<dbReference type="STRING" id="526227.Mesil_2634"/>
<dbReference type="InterPro" id="IPR036249">
    <property type="entry name" value="Thioredoxin-like_sf"/>
</dbReference>
<proteinExistence type="predicted"/>
<dbReference type="PANTHER" id="PTHR42852:SF6">
    <property type="entry name" value="THIOL:DISULFIDE INTERCHANGE PROTEIN DSBE"/>
    <property type="match status" value="1"/>
</dbReference>
<keyword evidence="5" id="KW-1133">Transmembrane helix</keyword>
<dbReference type="InterPro" id="IPR013740">
    <property type="entry name" value="Redoxin"/>
</dbReference>
<dbReference type="RefSeq" id="WP_013159023.1">
    <property type="nucleotide sequence ID" value="NC_014212.1"/>
</dbReference>
<sequence>MNFTPDALRLGPLVIEWSRFSLILGLLVFLTLVGRLRQPRLEAAAWQAALAGVLAARLGYALEHPQAFLHSGLFPALVALVDIRSGGFAWGWGLLGAGLVALWRLRGESPRLLPAGALAVGIALIPQLLKPVPGQAVQALPPGLQLERLAPDGSVQLVAWKDLPKPLLINVWASWCPPCRAEMPLLAEYAKQGYPIVFLNSGEDAPTVRAYLDGVGIGTAYLDAGDVQRRLEVSGLPTTLLIGADGKVKARHLGSLSRVQLVELLNTFKETP</sequence>
<dbReference type="eggNOG" id="COG0682">
    <property type="taxonomic scope" value="Bacteria"/>
</dbReference>
<name>D7BBM1_ALLS1</name>
<dbReference type="PROSITE" id="PS51352">
    <property type="entry name" value="THIOREDOXIN_2"/>
    <property type="match status" value="1"/>
</dbReference>
<protein>
    <submittedName>
        <fullName evidence="7">Alkyl hydroperoxide reductase/ Thiol specific antioxidant/ Mal allergen</fullName>
    </submittedName>
</protein>
<reference evidence="7 8" key="1">
    <citation type="journal article" date="2010" name="Stand. Genomic Sci.">
        <title>Complete genome sequence of Meiothermus silvanus type strain (VI-R2).</title>
        <authorList>
            <person name="Sikorski J."/>
            <person name="Tindall B.J."/>
            <person name="Lowry S."/>
            <person name="Lucas S."/>
            <person name="Nolan M."/>
            <person name="Copeland A."/>
            <person name="Glavina Del Rio T."/>
            <person name="Tice H."/>
            <person name="Cheng J.F."/>
            <person name="Han C."/>
            <person name="Pitluck S."/>
            <person name="Liolios K."/>
            <person name="Ivanova N."/>
            <person name="Mavromatis K."/>
            <person name="Mikhailova N."/>
            <person name="Pati A."/>
            <person name="Goodwin L."/>
            <person name="Chen A."/>
            <person name="Palaniappan K."/>
            <person name="Land M."/>
            <person name="Hauser L."/>
            <person name="Chang Y.J."/>
            <person name="Jeffries C.D."/>
            <person name="Rohde M."/>
            <person name="Goker M."/>
            <person name="Woyke T."/>
            <person name="Bristow J."/>
            <person name="Eisen J.A."/>
            <person name="Markowitz V."/>
            <person name="Hugenholtz P."/>
            <person name="Kyrpides N.C."/>
            <person name="Klenk H.P."/>
            <person name="Lapidus A."/>
        </authorList>
    </citation>
    <scope>NUCLEOTIDE SEQUENCE [LARGE SCALE GENOMIC DNA]</scope>
    <source>
        <strain evidence="8">ATCC 700542 / DSM 9946 / VI-R2</strain>
    </source>
</reference>
<evidence type="ECO:0000259" key="6">
    <source>
        <dbReference type="PROSITE" id="PS51352"/>
    </source>
</evidence>
<keyword evidence="2" id="KW-0201">Cytochrome c-type biogenesis</keyword>